<dbReference type="InterPro" id="IPR024368">
    <property type="entry name" value="Ecl1/2/3"/>
</dbReference>
<dbReference type="Pfam" id="PF12855">
    <property type="entry name" value="Ecl1"/>
    <property type="match status" value="1"/>
</dbReference>
<gene>
    <name evidence="1" type="ORF">BKA55DRAFT_624746</name>
</gene>
<sequence length="155" mass="17756">MAFDLWTYQFCLACDKQVQSDAATYCSEPCQMIDSERSTLRPSSQESSPGFPPPPTEFYVSWAYGLSTARSCETTAQKRHWIHYMMPDTEQPWLHADRSCIMSMYTSNGGPEADWEVYATTENATRSKLARRATYNHNTYLTTPPFSATFTATRW</sequence>
<organism evidence="1 2">
    <name type="scientific">Fusarium redolens</name>
    <dbReference type="NCBI Taxonomy" id="48865"/>
    <lineage>
        <taxon>Eukaryota</taxon>
        <taxon>Fungi</taxon>
        <taxon>Dikarya</taxon>
        <taxon>Ascomycota</taxon>
        <taxon>Pezizomycotina</taxon>
        <taxon>Sordariomycetes</taxon>
        <taxon>Hypocreomycetidae</taxon>
        <taxon>Hypocreales</taxon>
        <taxon>Nectriaceae</taxon>
        <taxon>Fusarium</taxon>
        <taxon>Fusarium redolens species complex</taxon>
    </lineage>
</organism>
<name>A0A9P9G1U6_FUSRE</name>
<dbReference type="EMBL" id="JAGMUX010000020">
    <property type="protein sequence ID" value="KAH7231604.1"/>
    <property type="molecule type" value="Genomic_DNA"/>
</dbReference>
<dbReference type="RefSeq" id="XP_046043541.1">
    <property type="nucleotide sequence ID" value="XM_046196828.1"/>
</dbReference>
<evidence type="ECO:0000313" key="2">
    <source>
        <dbReference type="Proteomes" id="UP000720189"/>
    </source>
</evidence>
<dbReference type="OrthoDB" id="2563506at2759"/>
<comment type="caution">
    <text evidence="1">The sequence shown here is derived from an EMBL/GenBank/DDBJ whole genome shotgun (WGS) entry which is preliminary data.</text>
</comment>
<dbReference type="GeneID" id="70226782"/>
<reference evidence="1" key="1">
    <citation type="journal article" date="2021" name="Nat. Commun.">
        <title>Genetic determinants of endophytism in the Arabidopsis root mycobiome.</title>
        <authorList>
            <person name="Mesny F."/>
            <person name="Miyauchi S."/>
            <person name="Thiergart T."/>
            <person name="Pickel B."/>
            <person name="Atanasova L."/>
            <person name="Karlsson M."/>
            <person name="Huettel B."/>
            <person name="Barry K.W."/>
            <person name="Haridas S."/>
            <person name="Chen C."/>
            <person name="Bauer D."/>
            <person name="Andreopoulos W."/>
            <person name="Pangilinan J."/>
            <person name="LaButti K."/>
            <person name="Riley R."/>
            <person name="Lipzen A."/>
            <person name="Clum A."/>
            <person name="Drula E."/>
            <person name="Henrissat B."/>
            <person name="Kohler A."/>
            <person name="Grigoriev I.V."/>
            <person name="Martin F.M."/>
            <person name="Hacquard S."/>
        </authorList>
    </citation>
    <scope>NUCLEOTIDE SEQUENCE</scope>
    <source>
        <strain evidence="1">MPI-CAGE-AT-0023</strain>
    </source>
</reference>
<keyword evidence="2" id="KW-1185">Reference proteome</keyword>
<evidence type="ECO:0000313" key="1">
    <source>
        <dbReference type="EMBL" id="KAH7231604.1"/>
    </source>
</evidence>
<dbReference type="Proteomes" id="UP000720189">
    <property type="component" value="Unassembled WGS sequence"/>
</dbReference>
<accession>A0A9P9G1U6</accession>
<dbReference type="AlphaFoldDB" id="A0A9P9G1U6"/>
<proteinExistence type="predicted"/>
<protein>
    <submittedName>
        <fullName evidence="1">Uncharacterized protein</fullName>
    </submittedName>
</protein>